<evidence type="ECO:0000256" key="1">
    <source>
        <dbReference type="ARBA" id="ARBA00000851"/>
    </source>
</evidence>
<keyword evidence="4 10" id="KW-0547">Nucleotide-binding</keyword>
<dbReference type="Pfam" id="PF18766">
    <property type="entry name" value="SWI2_SNF2"/>
    <property type="match status" value="1"/>
</dbReference>
<comment type="catalytic activity">
    <reaction evidence="1 10">
        <text>Endonucleolytic cleavage of DNA to give random double-stranded fragments with terminal 5'-phosphates, ATP is simultaneously hydrolyzed.</text>
        <dbReference type="EC" id="3.1.21.3"/>
    </reaction>
</comment>
<dbReference type="HOGENOM" id="CLU_005762_1_1_4"/>
<dbReference type="PANTHER" id="PTHR30195">
    <property type="entry name" value="TYPE I SITE-SPECIFIC DEOXYRIBONUCLEASE PROTEIN SUBUNIT M AND R"/>
    <property type="match status" value="1"/>
</dbReference>
<dbReference type="Pfam" id="PF04313">
    <property type="entry name" value="HSDR_N"/>
    <property type="match status" value="1"/>
</dbReference>
<dbReference type="InterPro" id="IPR004473">
    <property type="entry name" value="Restrct_endonuc_typeI_HsdR"/>
</dbReference>
<dbReference type="PROSITE" id="PS51192">
    <property type="entry name" value="HELICASE_ATP_BIND_1"/>
    <property type="match status" value="1"/>
</dbReference>
<comment type="similarity">
    <text evidence="2 10">Belongs to the HsdR family.</text>
</comment>
<dbReference type="eggNOG" id="COG0610">
    <property type="taxonomic scope" value="Bacteria"/>
</dbReference>
<keyword evidence="11" id="KW-0175">Coiled coil</keyword>
<name>Q47GH2_DECAR</name>
<evidence type="ECO:0000256" key="9">
    <source>
        <dbReference type="ARBA" id="ARBA00023125"/>
    </source>
</evidence>
<evidence type="ECO:0000256" key="7">
    <source>
        <dbReference type="ARBA" id="ARBA00022801"/>
    </source>
</evidence>
<evidence type="ECO:0000256" key="5">
    <source>
        <dbReference type="ARBA" id="ARBA00022747"/>
    </source>
</evidence>
<protein>
    <recommendedName>
        <fullName evidence="10">Type I restriction enzyme endonuclease subunit</fullName>
        <shortName evidence="10">R protein</shortName>
        <ecNumber evidence="10">3.1.21.3</ecNumber>
    </recommendedName>
</protein>
<evidence type="ECO:0000256" key="3">
    <source>
        <dbReference type="ARBA" id="ARBA00022722"/>
    </source>
</evidence>
<dbReference type="CDD" id="cd22332">
    <property type="entry name" value="HsdR_N"/>
    <property type="match status" value="1"/>
</dbReference>
<dbReference type="KEGG" id="dar:Daro_1308"/>
<dbReference type="Gene3D" id="3.40.50.300">
    <property type="entry name" value="P-loop containing nucleotide triphosphate hydrolases"/>
    <property type="match status" value="2"/>
</dbReference>
<dbReference type="EMBL" id="CP000089">
    <property type="protein sequence ID" value="AAZ46059.1"/>
    <property type="molecule type" value="Genomic_DNA"/>
</dbReference>
<comment type="subunit">
    <text evidence="10">The type I restriction/modification system is composed of three polypeptides R, M and S.</text>
</comment>
<dbReference type="Pfam" id="PF11867">
    <property type="entry name" value="T1RH-like_C"/>
    <property type="match status" value="1"/>
</dbReference>
<gene>
    <name evidence="13" type="ordered locus">Daro_1308</name>
</gene>
<dbReference type="GO" id="GO:0003677">
    <property type="term" value="F:DNA binding"/>
    <property type="evidence" value="ECO:0007669"/>
    <property type="project" value="UniProtKB-KW"/>
</dbReference>
<feature type="domain" description="Helicase ATP-binding" evidence="12">
    <location>
        <begin position="299"/>
        <end position="472"/>
    </location>
</feature>
<dbReference type="OrthoDB" id="9758243at2"/>
<sequence>MTTVLTAKEVTAAYGELVLVELPAMDRFASLGWAVANLYNETFGQDGTEGRTSEAEVILTRRLRKALERINPGYSASAYDQAIEQLTEDRSKQLPVNANQAFYKLLRDRVKVEITDNEGNPQTVELTVIDWRNPENNDFFLTQQMWVSGEMYKRRCDLVGFVNGIPLVFIELKAPHVPLKSAYDDNLKDYKGQSIPQLFHPNAFILLSNGSQTRIGTLTSPWEHFFEWRRIDDETEAGSTSLDTAIRGMCDKRRLLDIVENFTIFEEARGGLIKKVAKNHQYLGVNKAIAQMIKLRESGDVEAAKRLGVFWHTQGSGKSLSMVFFTQKILRTLPGKWTFLIVTDREELDDQISKTFKATGAIPNAKLGGTKDNILVRAASSNHLKQLLKTDERYIFTLIQKFRTEAGAQYEKLSDRSDIIVITDEAHRSQYDIFALNMRNALPHAAFLGFTGTPLIAGEEERTREVFGDYVSVYDFARSIEDGATVPLYYENRTPELQITNQNLNKDIEKLLEEAELDEAQEQKLEREFAREYHLITRDDRLETIAEDLVKHFLGRGYRGKAMMVCIDKATAVRMYDKVQAYWQQHLAELHEKLTKATGDDKEILAEKIMVMDTTDMAVVVSQSQNEIEDLKAKGLDIVPHRQRMLKEDLDEQFKDPDGNLRLVFVCAMWITGFDVPTCSTLYLDKPMRNHTLMQTIARANRVSPGKSAGLIVDYVGIFRNLQDALRIYAKPNQPGQLPINDKAALVAQLEALLERAESFCTDLGINLKGVVNTPPEKRLEALQEAMNTILGEGENTTKAYLLLAGQVARTFKSILPDAAANAYAPMSVLVAYLGAMIKALRPPPDISDVMNDLDALLDDSIATEGYRIGHKPEAEALIDLSQIDFAALQEKFAEGKKATETEKLKGQIEQKLEKMVRENKGRTDFLEKFQKLIDAYNSSSHNLEAFFKELLAFAQNLTEEEQRAHRENLSEEELAIFDLLTQPEPALSEKEKDEVKKVAKELLAKLKAEKLVLDWKLKTQTKADVERTIRDFFIKLPSAYTPALKKDKRVKTYAHVYENYFGAGQSVYQRGAAGAH</sequence>
<dbReference type="GO" id="GO:0009307">
    <property type="term" value="P:DNA restriction-modification system"/>
    <property type="evidence" value="ECO:0007669"/>
    <property type="project" value="UniProtKB-KW"/>
</dbReference>
<dbReference type="EC" id="3.1.21.3" evidence="10"/>
<dbReference type="GO" id="GO:0009035">
    <property type="term" value="F:type I site-specific deoxyribonuclease activity"/>
    <property type="evidence" value="ECO:0007669"/>
    <property type="project" value="UniProtKB-EC"/>
</dbReference>
<dbReference type="InterPro" id="IPR027417">
    <property type="entry name" value="P-loop_NTPase"/>
</dbReference>
<dbReference type="REBASE" id="11236">
    <property type="entry name" value="DarORF1303P"/>
</dbReference>
<dbReference type="InterPro" id="IPR055180">
    <property type="entry name" value="HsdR_RecA-like_helicase_dom_2"/>
</dbReference>
<dbReference type="SMART" id="SM00487">
    <property type="entry name" value="DEXDc"/>
    <property type="match status" value="1"/>
</dbReference>
<dbReference type="Gene3D" id="3.90.1570.50">
    <property type="match status" value="1"/>
</dbReference>
<reference evidence="13" key="1">
    <citation type="submission" date="2005-08" db="EMBL/GenBank/DDBJ databases">
        <title>Complete sequence of Dechloromonas aromatica RCB.</title>
        <authorList>
            <person name="Salinero K.K."/>
            <person name="Copeland A."/>
            <person name="Lucas S."/>
            <person name="Lapidus A."/>
            <person name="Barry K."/>
            <person name="Detter J.C."/>
            <person name="Glavina T."/>
            <person name="Hammon N."/>
            <person name="Israni S."/>
            <person name="Pitluck S."/>
            <person name="Di Bartolo G."/>
            <person name="Trong S."/>
            <person name="Schmutz J."/>
            <person name="Larimer F."/>
            <person name="Land M."/>
            <person name="Ivanova N."/>
            <person name="Richardson P."/>
        </authorList>
    </citation>
    <scope>NUCLEOTIDE SEQUENCE</scope>
    <source>
        <strain evidence="13">RCB</strain>
    </source>
</reference>
<dbReference type="Pfam" id="PF22679">
    <property type="entry name" value="T1R_D3-like"/>
    <property type="match status" value="1"/>
</dbReference>
<evidence type="ECO:0000256" key="4">
    <source>
        <dbReference type="ARBA" id="ARBA00022741"/>
    </source>
</evidence>
<evidence type="ECO:0000313" key="13">
    <source>
        <dbReference type="EMBL" id="AAZ46059.1"/>
    </source>
</evidence>
<dbReference type="GO" id="GO:0005524">
    <property type="term" value="F:ATP binding"/>
    <property type="evidence" value="ECO:0007669"/>
    <property type="project" value="UniProtKB-KW"/>
</dbReference>
<dbReference type="InterPro" id="IPR014001">
    <property type="entry name" value="Helicase_ATP-bd"/>
</dbReference>
<dbReference type="STRING" id="159087.Daro_1308"/>
<evidence type="ECO:0000256" key="6">
    <source>
        <dbReference type="ARBA" id="ARBA00022759"/>
    </source>
</evidence>
<dbReference type="PANTHER" id="PTHR30195:SF15">
    <property type="entry name" value="TYPE I RESTRICTION ENZYME HINDI ENDONUCLEASE SUBUNIT"/>
    <property type="match status" value="1"/>
</dbReference>
<dbReference type="InterPro" id="IPR007409">
    <property type="entry name" value="Restrct_endonuc_type1_HsdR_N"/>
</dbReference>
<evidence type="ECO:0000256" key="11">
    <source>
        <dbReference type="SAM" id="Coils"/>
    </source>
</evidence>
<dbReference type="InterPro" id="IPR040980">
    <property type="entry name" value="SWI2_SNF2"/>
</dbReference>
<dbReference type="NCBIfam" id="TIGR00348">
    <property type="entry name" value="hsdR"/>
    <property type="match status" value="1"/>
</dbReference>
<dbReference type="CDD" id="cd18030">
    <property type="entry name" value="DEXHc_RE_I_HsdR"/>
    <property type="match status" value="1"/>
</dbReference>
<keyword evidence="5 10" id="KW-0680">Restriction system</keyword>
<dbReference type="InterPro" id="IPR051268">
    <property type="entry name" value="Type-I_R_enzyme_R_subunit"/>
</dbReference>
<dbReference type="AlphaFoldDB" id="Q47GH2"/>
<keyword evidence="8 10" id="KW-0067">ATP-binding</keyword>
<proteinExistence type="inferred from homology"/>
<evidence type="ECO:0000256" key="2">
    <source>
        <dbReference type="ARBA" id="ARBA00008598"/>
    </source>
</evidence>
<keyword evidence="6" id="KW-0255">Endonuclease</keyword>
<keyword evidence="9 10" id="KW-0238">DNA-binding</keyword>
<dbReference type="InterPro" id="IPR021810">
    <property type="entry name" value="T1RH-like_C"/>
</dbReference>
<evidence type="ECO:0000256" key="8">
    <source>
        <dbReference type="ARBA" id="ARBA00022840"/>
    </source>
</evidence>
<comment type="function">
    <text evidence="10">Subunit R is required for both nuclease and ATPase activities, but not for modification.</text>
</comment>
<feature type="coiled-coil region" evidence="11">
    <location>
        <begin position="494"/>
        <end position="528"/>
    </location>
</feature>
<keyword evidence="7 10" id="KW-0378">Hydrolase</keyword>
<keyword evidence="3" id="KW-0540">Nuclease</keyword>
<organism evidence="13">
    <name type="scientific">Dechloromonas aromatica (strain RCB)</name>
    <dbReference type="NCBI Taxonomy" id="159087"/>
    <lineage>
        <taxon>Bacteria</taxon>
        <taxon>Pseudomonadati</taxon>
        <taxon>Pseudomonadota</taxon>
        <taxon>Betaproteobacteria</taxon>
        <taxon>Rhodocyclales</taxon>
        <taxon>Azonexaceae</taxon>
        <taxon>Dechloromonas</taxon>
    </lineage>
</organism>
<dbReference type="SUPFAM" id="SSF52540">
    <property type="entry name" value="P-loop containing nucleoside triphosphate hydrolases"/>
    <property type="match status" value="2"/>
</dbReference>
<evidence type="ECO:0000256" key="10">
    <source>
        <dbReference type="RuleBase" id="RU364115"/>
    </source>
</evidence>
<evidence type="ECO:0000259" key="12">
    <source>
        <dbReference type="PROSITE" id="PS51192"/>
    </source>
</evidence>
<dbReference type="CDD" id="cd18800">
    <property type="entry name" value="SF2_C_EcoR124I-like"/>
    <property type="match status" value="1"/>
</dbReference>
<accession>Q47GH2</accession>